<comment type="caution">
    <text evidence="2">The sequence shown here is derived from an EMBL/GenBank/DDBJ whole genome shotgun (WGS) entry which is preliminary data.</text>
</comment>
<dbReference type="Pfam" id="PF02036">
    <property type="entry name" value="SCP2"/>
    <property type="match status" value="1"/>
</dbReference>
<dbReference type="Gene3D" id="3.30.1050.10">
    <property type="entry name" value="SCP2 sterol-binding domain"/>
    <property type="match status" value="1"/>
</dbReference>
<dbReference type="AlphaFoldDB" id="A0A7C5U5F5"/>
<dbReference type="SUPFAM" id="SSF55718">
    <property type="entry name" value="SCP-like"/>
    <property type="match status" value="1"/>
</dbReference>
<dbReference type="InterPro" id="IPR036527">
    <property type="entry name" value="SCP2_sterol-bd_dom_sf"/>
</dbReference>
<dbReference type="EMBL" id="DRXS01000026">
    <property type="protein sequence ID" value="HHR40276.1"/>
    <property type="molecule type" value="Genomic_DNA"/>
</dbReference>
<feature type="domain" description="SCP2" evidence="1">
    <location>
        <begin position="23"/>
        <end position="124"/>
    </location>
</feature>
<gene>
    <name evidence="2" type="ORF">ENM42_00435</name>
</gene>
<reference evidence="2" key="1">
    <citation type="journal article" date="2020" name="mSystems">
        <title>Genome- and Community-Level Interaction Insights into Carbon Utilization and Element Cycling Functions of Hydrothermarchaeota in Hydrothermal Sediment.</title>
        <authorList>
            <person name="Zhou Z."/>
            <person name="Liu Y."/>
            <person name="Xu W."/>
            <person name="Pan J."/>
            <person name="Luo Z.H."/>
            <person name="Li M."/>
        </authorList>
    </citation>
    <scope>NUCLEOTIDE SEQUENCE [LARGE SCALE GENOMIC DNA]</scope>
    <source>
        <strain evidence="2">SpSt-1084</strain>
    </source>
</reference>
<sequence length="139" mass="15333">MKKKFVLGSRGWVEAFVNVLNSDPEYQSAAKDWEDPIVILMTGLPPKLREYFQSDAVGCWFDLYHGRCRSFELVKSIDEKPAPIVLYGMYENMKKIAMGKVNPTIAVVTGQVKVKGNMAKLLSNAGASSSLKRVGGNCG</sequence>
<dbReference type="InterPro" id="IPR003033">
    <property type="entry name" value="SCP2_sterol-bd_dom"/>
</dbReference>
<evidence type="ECO:0000313" key="2">
    <source>
        <dbReference type="EMBL" id="HHR40276.1"/>
    </source>
</evidence>
<name>A0A7C5U5F5_CALS0</name>
<proteinExistence type="predicted"/>
<accession>A0A7C5U5F5</accession>
<evidence type="ECO:0000259" key="1">
    <source>
        <dbReference type="Pfam" id="PF02036"/>
    </source>
</evidence>
<organism evidence="2">
    <name type="scientific">Caldiarchaeum subterraneum</name>
    <dbReference type="NCBI Taxonomy" id="311458"/>
    <lineage>
        <taxon>Archaea</taxon>
        <taxon>Nitrososphaerota</taxon>
        <taxon>Candidatus Caldarchaeales</taxon>
        <taxon>Candidatus Caldarchaeaceae</taxon>
        <taxon>Candidatus Caldarchaeum</taxon>
    </lineage>
</organism>
<protein>
    <recommendedName>
        <fullName evidence="1">SCP2 domain-containing protein</fullName>
    </recommendedName>
</protein>